<dbReference type="Proteomes" id="UP000222975">
    <property type="component" value="Segment"/>
</dbReference>
<name>A0A173GDS7_9CAUD</name>
<sequence length="419" mass="46039">MQQSTSLGALLDHAYRMGDIHLIIRVGELATTVVIPHRKARHACIALLEFFDRNKVLVQRVLDRSGNTIDITLDDFQHEATIPGYDREHYLKTLTHRVEAMAAPDDVTEQTNQNAGIYNPHAGFEKAAANVAQLLTSERRYAFVDHIGSVVGDGMVLVRRSDLPSNVQNVTEITDPRWLSMLVVNEATFERLPTGREVYAYAQATRLGDLINLLGEEGFAIDGISYPWVHIVRKTDVVRDARSVEWGQVADELTNAEGPVGIRQTLGSGAPNPFLHEDGSVRGLLFSGRPQGYPEQPATPAEPVVTKLVEHGMTRQYGSVTPPRTVTTSPLGTPASVSSEAKWAAAIAAVVAEGYEFRGSKEDINPELFKIASTMRYWAGCQGSDTLQKRDEVVSTPELMMLLAGKPSGSEIDHEENDE</sequence>
<dbReference type="EMBL" id="KU886223">
    <property type="protein sequence ID" value="ANH51655.1"/>
    <property type="molecule type" value="Genomic_DNA"/>
</dbReference>
<reference evidence="2" key="1">
    <citation type="submission" date="2016-03" db="EMBL/GenBank/DDBJ databases">
        <authorList>
            <person name="Sharma R."/>
            <person name="Simister A.R."/>
            <person name="Berg J.A."/>
            <person name="Jensen G.L."/>
            <person name="Keele B.R."/>
            <person name="Ward M.E.H."/>
            <person name="Breakwell D.P."/>
            <person name="Hope S."/>
            <person name="Grose J.H."/>
        </authorList>
    </citation>
    <scope>NUCLEOTIDE SEQUENCE [LARGE SCALE GENOMIC DNA]</scope>
</reference>
<evidence type="ECO:0000313" key="1">
    <source>
        <dbReference type="EMBL" id="ANH51655.1"/>
    </source>
</evidence>
<keyword evidence="2" id="KW-1185">Reference proteome</keyword>
<gene>
    <name evidence="1" type="ORF">SIMMY50_193</name>
</gene>
<protein>
    <submittedName>
        <fullName evidence="1">Uncharacterized protein</fullName>
    </submittedName>
</protein>
<accession>A0A173GDS7</accession>
<organism evidence="1 2">
    <name type="scientific">Erwinia phage vB_EamM_Simmy50</name>
    <dbReference type="NCBI Taxonomy" id="1815988"/>
    <lineage>
        <taxon>Viruses</taxon>
        <taxon>Duplodnaviria</taxon>
        <taxon>Heunggongvirae</taxon>
        <taxon>Uroviricota</taxon>
        <taxon>Caudoviricetes</taxon>
        <taxon>Chimalliviridae</taxon>
        <taxon>Agricanvirus</taxon>
        <taxon>Agricanvirus simmy50</taxon>
    </lineage>
</organism>
<evidence type="ECO:0000313" key="2">
    <source>
        <dbReference type="Proteomes" id="UP000222975"/>
    </source>
</evidence>
<proteinExistence type="predicted"/>